<accession>A0A2W4CV67</accession>
<protein>
    <recommendedName>
        <fullName evidence="3">DUF2934 domain-containing protein</fullName>
    </recommendedName>
</protein>
<dbReference type="AlphaFoldDB" id="A0A2W4CV67"/>
<dbReference type="InterPro" id="IPR021327">
    <property type="entry name" value="DUF2934"/>
</dbReference>
<dbReference type="Pfam" id="PF11154">
    <property type="entry name" value="DUF2934"/>
    <property type="match status" value="1"/>
</dbReference>
<evidence type="ECO:0008006" key="3">
    <source>
        <dbReference type="Google" id="ProtNLM"/>
    </source>
</evidence>
<dbReference type="OrthoDB" id="9811127at2"/>
<proteinExistence type="predicted"/>
<gene>
    <name evidence="1" type="ORF">CPY51_04340</name>
</gene>
<keyword evidence="2" id="KW-1185">Reference proteome</keyword>
<dbReference type="EMBL" id="PCDP01000003">
    <property type="protein sequence ID" value="PZM16219.1"/>
    <property type="molecule type" value="Genomic_DNA"/>
</dbReference>
<comment type="caution">
    <text evidence="1">The sequence shown here is derived from an EMBL/GenBank/DDBJ whole genome shotgun (WGS) entry which is preliminary data.</text>
</comment>
<dbReference type="Proteomes" id="UP000248925">
    <property type="component" value="Unassembled WGS sequence"/>
</dbReference>
<evidence type="ECO:0000313" key="2">
    <source>
        <dbReference type="Proteomes" id="UP000248925"/>
    </source>
</evidence>
<reference evidence="1 2" key="1">
    <citation type="journal article" date="2018" name="Sci. Rep.">
        <title>Rhizobium tumorigenes sp. nov., a novel plant tumorigenic bacterium isolated from cane gall tumors on thornless blackberry.</title>
        <authorList>
            <person name="Kuzmanovi N."/>
            <person name="Smalla K."/>
            <person name="Gronow S."/>
            <person name="PuBawska J."/>
        </authorList>
    </citation>
    <scope>NUCLEOTIDE SEQUENCE [LARGE SCALE GENOMIC DNA]</scope>
    <source>
        <strain evidence="1 2">CCBAU 85046</strain>
    </source>
</reference>
<organism evidence="1 2">
    <name type="scientific">Rhizobium tubonense</name>
    <dbReference type="NCBI Taxonomy" id="484088"/>
    <lineage>
        <taxon>Bacteria</taxon>
        <taxon>Pseudomonadati</taxon>
        <taxon>Pseudomonadota</taxon>
        <taxon>Alphaproteobacteria</taxon>
        <taxon>Hyphomicrobiales</taxon>
        <taxon>Rhizobiaceae</taxon>
        <taxon>Rhizobium/Agrobacterium group</taxon>
        <taxon>Rhizobium</taxon>
    </lineage>
</organism>
<evidence type="ECO:0000313" key="1">
    <source>
        <dbReference type="EMBL" id="PZM16219.1"/>
    </source>
</evidence>
<dbReference type="RefSeq" id="WP_111158822.1">
    <property type="nucleotide sequence ID" value="NZ_PCDP01000003.1"/>
</dbReference>
<name>A0A2W4CV67_9HYPH</name>
<sequence length="84" mass="9758">MNRSKQDWISQRAYALWESDGRRDGRDFEHWVQASNEFERLERTKASADGSEVLSKLSAPTSRLLRASNTDDRRAIAKQTRKAF</sequence>